<reference evidence="1" key="1">
    <citation type="submission" date="2021-06" db="EMBL/GenBank/DDBJ databases">
        <title>An adapted protocol for Saccharibacteria cultivation: two new species join this phylum of Candidate Phyla Radiations.</title>
        <authorList>
            <person name="Ibrahim A."/>
            <person name="Maatouk M."/>
            <person name="Zgheib R."/>
            <person name="Haddad G."/>
            <person name="Bou Khalil J."/>
            <person name="Raoult D."/>
            <person name="Bittar F."/>
        </authorList>
    </citation>
    <scope>NUCLEOTIDE SEQUENCE</scope>
    <source>
        <strain evidence="1">IHU1</strain>
    </source>
</reference>
<dbReference type="KEGG" id="mnd:KOY48_01720"/>
<keyword evidence="2" id="KW-1185">Reference proteome</keyword>
<accession>A0A8F1MDF6</accession>
<dbReference type="Proteomes" id="UP000679129">
    <property type="component" value="Chromosome"/>
</dbReference>
<organism evidence="1 2">
    <name type="scientific">Candidatus Minimicrobia naudis</name>
    <dbReference type="NCBI Taxonomy" id="2841263"/>
    <lineage>
        <taxon>Bacteria</taxon>
        <taxon>Candidatus Saccharimonadota</taxon>
        <taxon>Candidatus Saccharimonadota incertae sedis</taxon>
        <taxon>Candidatus Minimicrobia</taxon>
    </lineage>
</organism>
<dbReference type="AlphaFoldDB" id="A0A8F1MDF6"/>
<evidence type="ECO:0000313" key="1">
    <source>
        <dbReference type="EMBL" id="QWQ32553.1"/>
    </source>
</evidence>
<evidence type="ECO:0000313" key="2">
    <source>
        <dbReference type="Proteomes" id="UP000679129"/>
    </source>
</evidence>
<sequence>MKKSKNYGARVEIDSLINGEVDNNSLFTLLTDLKIREDVFDMRILLASRSSKCTGHEALADKHLASRSTSIGSPHEFPYDRTELRSWRDGRGVHSVGGIRGGFRKDAYFSSDNAEYLMRRVAAVAVGLCLETPLQELDSVKEFSAEELAEAWPRLRYGIYI</sequence>
<proteinExistence type="predicted"/>
<name>A0A8F1MDF6_9BACT</name>
<gene>
    <name evidence="1" type="ORF">KOY48_01720</name>
</gene>
<dbReference type="EMBL" id="CP076460">
    <property type="protein sequence ID" value="QWQ32553.1"/>
    <property type="molecule type" value="Genomic_DNA"/>
</dbReference>
<protein>
    <submittedName>
        <fullName evidence="1">Uncharacterized protein</fullName>
    </submittedName>
</protein>